<protein>
    <submittedName>
        <fullName evidence="1">Uncharacterized protein</fullName>
    </submittedName>
</protein>
<keyword evidence="2" id="KW-1185">Reference proteome</keyword>
<evidence type="ECO:0000313" key="1">
    <source>
        <dbReference type="EMBL" id="KAH7988259.1"/>
    </source>
</evidence>
<comment type="caution">
    <text evidence="1">The sequence shown here is derived from an EMBL/GenBank/DDBJ whole genome shotgun (WGS) entry which is preliminary data.</text>
</comment>
<dbReference type="EMBL" id="CM037623">
    <property type="protein sequence ID" value="KAH7988259.1"/>
    <property type="molecule type" value="Genomic_DNA"/>
</dbReference>
<gene>
    <name evidence="1" type="ORF">K3G42_012235</name>
</gene>
<reference evidence="1" key="1">
    <citation type="submission" date="2021-08" db="EMBL/GenBank/DDBJ databases">
        <title>The first chromosome-level gecko genome reveals the dynamic sex chromosomes of Neotropical dwarf geckos (Sphaerodactylidae: Sphaerodactylus).</title>
        <authorList>
            <person name="Pinto B.J."/>
            <person name="Keating S.E."/>
            <person name="Gamble T."/>
        </authorList>
    </citation>
    <scope>NUCLEOTIDE SEQUENCE</scope>
    <source>
        <strain evidence="1">TG3544</strain>
    </source>
</reference>
<sequence length="142" mass="14956">MLVYGSKPGGSKCEGPRASSGAGSGQAEQARLGVMVSAHRRRWAHRRLSPASADSGSLVAKPGSASASQARRCVVLGSATPSSTGSRQWALADQTFSSCLVGSVRRRRSPGQTRDPVRCRRCLKGAIVSGQFEDLWINTKGN</sequence>
<proteinExistence type="predicted"/>
<organism evidence="1 2">
    <name type="scientific">Sphaerodactylus townsendi</name>
    <dbReference type="NCBI Taxonomy" id="933632"/>
    <lineage>
        <taxon>Eukaryota</taxon>
        <taxon>Metazoa</taxon>
        <taxon>Chordata</taxon>
        <taxon>Craniata</taxon>
        <taxon>Vertebrata</taxon>
        <taxon>Euteleostomi</taxon>
        <taxon>Lepidosauria</taxon>
        <taxon>Squamata</taxon>
        <taxon>Bifurcata</taxon>
        <taxon>Gekkota</taxon>
        <taxon>Sphaerodactylidae</taxon>
        <taxon>Sphaerodactylus</taxon>
    </lineage>
</organism>
<name>A0ACB8E7E1_9SAUR</name>
<dbReference type="Proteomes" id="UP000827872">
    <property type="component" value="Linkage Group LG10"/>
</dbReference>
<evidence type="ECO:0000313" key="2">
    <source>
        <dbReference type="Proteomes" id="UP000827872"/>
    </source>
</evidence>
<accession>A0ACB8E7E1</accession>